<protein>
    <recommendedName>
        <fullName evidence="1">DUF6604 domain-containing protein</fullName>
    </recommendedName>
</protein>
<dbReference type="Pfam" id="PF20253">
    <property type="entry name" value="DUF6604"/>
    <property type="match status" value="1"/>
</dbReference>
<reference evidence="2" key="1">
    <citation type="submission" date="2021-10" db="EMBL/GenBank/DDBJ databases">
        <authorList>
            <person name="Piombo E."/>
        </authorList>
    </citation>
    <scope>NUCLEOTIDE SEQUENCE</scope>
</reference>
<dbReference type="AlphaFoldDB" id="A0A9N9Z1V9"/>
<sequence length="546" mass="61815">MPPTPLLSVYKEYKKDTNSVAAWLASTARAAGCPLSLLTDSPTTSDRLKGKDRKLGKSKKLSRDSNTYIIPVSKFIPLAEYVTSQKDPVITVPACVILAIERAIIARSDFATQLSHQGETLDTEKNKKHSHFVTVLERTRDILSSKASMSPSPASVFCPTSGQDIPDAANINRFASLGINQLPEEFTHMMAMERPEPVINDPNFYEAEQPTSFEDAKDIAHMLLKDLSNIRDEIISSWRRFKDDCWDLPAAAITSNIGLDLARFIIHQAEPIFEHHGGMVKFFEFLNWTTSEWLSGICPDANVDALRQRFYLSATSTLNTCLSLVHNKWIKQVPRCLENYDPAVSRDHMSNDEKMAADYGFLGNLFVLSANLNSYVKGLPVLDEFNREVGRVLESEKMTFFLVFAGQVSLDINHHIGKDALKIVDKMQQELKTIESTLESYLTTAEQKSREDTEIVHNIRDGLRFIKKDELFEDYDRAARGNNMEPPLPYVRHHLYKTSPILCGIIIFHFRARLYEFSTRPRAIAVIQDVAHLCHALYSEDILNLD</sequence>
<evidence type="ECO:0000313" key="2">
    <source>
        <dbReference type="EMBL" id="CAH0047547.1"/>
    </source>
</evidence>
<proteinExistence type="predicted"/>
<dbReference type="EMBL" id="CABFOC020000031">
    <property type="protein sequence ID" value="CAH0047547.1"/>
    <property type="molecule type" value="Genomic_DNA"/>
</dbReference>
<name>A0A9N9Z1V9_9HYPO</name>
<comment type="caution">
    <text evidence="2">The sequence shown here is derived from an EMBL/GenBank/DDBJ whole genome shotgun (WGS) entry which is preliminary data.</text>
</comment>
<dbReference type="PANTHER" id="PTHR38795:SF1">
    <property type="entry name" value="DUF6604 DOMAIN-CONTAINING PROTEIN"/>
    <property type="match status" value="1"/>
</dbReference>
<accession>A0A9N9Z1V9</accession>
<evidence type="ECO:0000313" key="3">
    <source>
        <dbReference type="Proteomes" id="UP000775872"/>
    </source>
</evidence>
<evidence type="ECO:0000259" key="1">
    <source>
        <dbReference type="Pfam" id="PF20253"/>
    </source>
</evidence>
<dbReference type="OrthoDB" id="5238236at2759"/>
<organism evidence="2 3">
    <name type="scientific">Clonostachys solani</name>
    <dbReference type="NCBI Taxonomy" id="160281"/>
    <lineage>
        <taxon>Eukaryota</taxon>
        <taxon>Fungi</taxon>
        <taxon>Dikarya</taxon>
        <taxon>Ascomycota</taxon>
        <taxon>Pezizomycotina</taxon>
        <taxon>Sordariomycetes</taxon>
        <taxon>Hypocreomycetidae</taxon>
        <taxon>Hypocreales</taxon>
        <taxon>Bionectriaceae</taxon>
        <taxon>Clonostachys</taxon>
    </lineage>
</organism>
<gene>
    <name evidence="2" type="ORF">CSOL1703_00013558</name>
</gene>
<dbReference type="PANTHER" id="PTHR38795">
    <property type="entry name" value="DUF6604 DOMAIN-CONTAINING PROTEIN"/>
    <property type="match status" value="1"/>
</dbReference>
<keyword evidence="3" id="KW-1185">Reference proteome</keyword>
<dbReference type="InterPro" id="IPR046539">
    <property type="entry name" value="DUF6604"/>
</dbReference>
<dbReference type="Proteomes" id="UP000775872">
    <property type="component" value="Unassembled WGS sequence"/>
</dbReference>
<feature type="domain" description="DUF6604" evidence="1">
    <location>
        <begin position="11"/>
        <end position="268"/>
    </location>
</feature>